<feature type="domain" description="BAH" evidence="2">
    <location>
        <begin position="41"/>
        <end position="166"/>
    </location>
</feature>
<dbReference type="InterPro" id="IPR043151">
    <property type="entry name" value="BAH_sf"/>
</dbReference>
<feature type="compositionally biased region" description="Basic and acidic residues" evidence="1">
    <location>
        <begin position="496"/>
        <end position="511"/>
    </location>
</feature>
<organism evidence="3">
    <name type="scientific">Sesamum radiatum</name>
    <name type="common">Black benniseed</name>
    <dbReference type="NCBI Taxonomy" id="300843"/>
    <lineage>
        <taxon>Eukaryota</taxon>
        <taxon>Viridiplantae</taxon>
        <taxon>Streptophyta</taxon>
        <taxon>Embryophyta</taxon>
        <taxon>Tracheophyta</taxon>
        <taxon>Spermatophyta</taxon>
        <taxon>Magnoliopsida</taxon>
        <taxon>eudicotyledons</taxon>
        <taxon>Gunneridae</taxon>
        <taxon>Pentapetalae</taxon>
        <taxon>asterids</taxon>
        <taxon>lamiids</taxon>
        <taxon>Lamiales</taxon>
        <taxon>Pedaliaceae</taxon>
        <taxon>Sesamum</taxon>
    </lineage>
</organism>
<feature type="compositionally biased region" description="Polar residues" evidence="1">
    <location>
        <begin position="478"/>
        <end position="495"/>
    </location>
</feature>
<dbReference type="GO" id="GO:0003682">
    <property type="term" value="F:chromatin binding"/>
    <property type="evidence" value="ECO:0007669"/>
    <property type="project" value="InterPro"/>
</dbReference>
<evidence type="ECO:0000256" key="1">
    <source>
        <dbReference type="SAM" id="MobiDB-lite"/>
    </source>
</evidence>
<dbReference type="PANTHER" id="PTHR47073:SF2">
    <property type="entry name" value="PROTEIN ANTI-SILENCING 1"/>
    <property type="match status" value="1"/>
</dbReference>
<feature type="compositionally biased region" description="Basic and acidic residues" evidence="1">
    <location>
        <begin position="570"/>
        <end position="580"/>
    </location>
</feature>
<sequence>MSPSLEAETLEEPEFKWGKKRGIGGRKSDVQFYESFTYDGLDYSLYDCVYMHKQGEREPYVGKLVKIWENADKSKKIKVQWFFRPSEITYYLRDAEVLENELFFASGDGNGLANINPLEAIAGKCNVVCISTDSRNRQPSAEELRMADYVFYRIFDVKTCTISDQMDDTVGGLKVQFVFNRAESVGTLDVPTLVLNSKDEARNVIACKETPKLLGNNSTQQPNNLKWHENGNPMVEKEGTDLKQVQVKLESLLGDCPAGVDVNAKKDRETTDPIESTSILGAENVGCRVSTEKNKVKDKKIPINEVEVEKRMGSARSPGNLDDTPLKRVKLDGPSSPSKGKDSNAVQSLIIPGEDAAHLVIDATSSEAKLKSELVKNSVGSGEDVKLAENSTFLDEKLSKTSFSLSKENPRSGHAEDAVGLERDTKLPRGLKAKEEKPSKINAISIGKSESAHGKDSVGTEKDKRLRENTSACRERPSTANVVSPNETARLSTSDVPHEAPKSGSNKDHEGSGQSAKLVKSSSASLKRPLDTSTRLSKEKSNRRDACHENKDAILDNDSCSMEGRRPKKGKYDDSLKISKDNNNNSSVKFKERTSLGETKNSLKLAISHDKKEKSRLGAGSSNDKVGKLSNDNLPNLLITTTDGGGKNVEGRIFEVTRRPIADIISCAFEENCTARMVQHTATSSPHSGQAFVIFKSREAVDRVVKKLDDECLMLPNQRHTPEANSVCRPLVVCTGVFPHFSEKRATFIGHLAIDKARRQVQREMKEAVSTSHYSQNNTIEYEMAMAWWLLQSKSDKWWEKLYEQQGKELKKLMGALKSK</sequence>
<feature type="region of interest" description="Disordered" evidence="1">
    <location>
        <begin position="404"/>
        <end position="628"/>
    </location>
</feature>
<feature type="compositionally biased region" description="Basic and acidic residues" evidence="1">
    <location>
        <begin position="536"/>
        <end position="554"/>
    </location>
</feature>
<evidence type="ECO:0000313" key="3">
    <source>
        <dbReference type="EMBL" id="KAL0330328.1"/>
    </source>
</evidence>
<dbReference type="AlphaFoldDB" id="A0AAW2MH84"/>
<dbReference type="Gene3D" id="2.30.30.490">
    <property type="match status" value="1"/>
</dbReference>
<reference evidence="3" key="2">
    <citation type="journal article" date="2024" name="Plant">
        <title>Genomic evolution and insights into agronomic trait innovations of Sesamum species.</title>
        <authorList>
            <person name="Miao H."/>
            <person name="Wang L."/>
            <person name="Qu L."/>
            <person name="Liu H."/>
            <person name="Sun Y."/>
            <person name="Le M."/>
            <person name="Wang Q."/>
            <person name="Wei S."/>
            <person name="Zheng Y."/>
            <person name="Lin W."/>
            <person name="Duan Y."/>
            <person name="Cao H."/>
            <person name="Xiong S."/>
            <person name="Wang X."/>
            <person name="Wei L."/>
            <person name="Li C."/>
            <person name="Ma Q."/>
            <person name="Ju M."/>
            <person name="Zhao R."/>
            <person name="Li G."/>
            <person name="Mu C."/>
            <person name="Tian Q."/>
            <person name="Mei H."/>
            <person name="Zhang T."/>
            <person name="Gao T."/>
            <person name="Zhang H."/>
        </authorList>
    </citation>
    <scope>NUCLEOTIDE SEQUENCE</scope>
    <source>
        <strain evidence="3">G02</strain>
    </source>
</reference>
<feature type="compositionally biased region" description="Basic and acidic residues" evidence="1">
    <location>
        <begin position="408"/>
        <end position="439"/>
    </location>
</feature>
<evidence type="ECO:0000259" key="2">
    <source>
        <dbReference type="PROSITE" id="PS51038"/>
    </source>
</evidence>
<proteinExistence type="predicted"/>
<feature type="compositionally biased region" description="Basic and acidic residues" evidence="1">
    <location>
        <begin position="450"/>
        <end position="477"/>
    </location>
</feature>
<dbReference type="SMART" id="SM00439">
    <property type="entry name" value="BAH"/>
    <property type="match status" value="1"/>
</dbReference>
<comment type="caution">
    <text evidence="3">The sequence shown here is derived from an EMBL/GenBank/DDBJ whole genome shotgun (WGS) entry which is preliminary data.</text>
</comment>
<protein>
    <submittedName>
        <fullName evidence="3">Protein ANTI-SILENCING 1</fullName>
    </submittedName>
</protein>
<dbReference type="FunFam" id="2.30.30.490:FF:000017">
    <property type="entry name" value="Bromo-adjacent homology (BAH) domain-containing protein"/>
    <property type="match status" value="1"/>
</dbReference>
<reference evidence="3" key="1">
    <citation type="submission" date="2020-06" db="EMBL/GenBank/DDBJ databases">
        <authorList>
            <person name="Li T."/>
            <person name="Hu X."/>
            <person name="Zhang T."/>
            <person name="Song X."/>
            <person name="Zhang H."/>
            <person name="Dai N."/>
            <person name="Sheng W."/>
            <person name="Hou X."/>
            <person name="Wei L."/>
        </authorList>
    </citation>
    <scope>NUCLEOTIDE SEQUENCE</scope>
    <source>
        <strain evidence="3">G02</strain>
        <tissue evidence="3">Leaf</tissue>
    </source>
</reference>
<feature type="compositionally biased region" description="Basic and acidic residues" evidence="1">
    <location>
        <begin position="607"/>
        <end position="616"/>
    </location>
</feature>
<dbReference type="PANTHER" id="PTHR47073">
    <property type="entry name" value="PROTEIN ANTI-SILENCING 1"/>
    <property type="match status" value="1"/>
</dbReference>
<dbReference type="Pfam" id="PF01426">
    <property type="entry name" value="BAH"/>
    <property type="match status" value="1"/>
</dbReference>
<gene>
    <name evidence="3" type="ORF">Sradi_5019500</name>
</gene>
<accession>A0AAW2MH84</accession>
<dbReference type="InterPro" id="IPR001025">
    <property type="entry name" value="BAH_dom"/>
</dbReference>
<feature type="region of interest" description="Disordered" evidence="1">
    <location>
        <begin position="307"/>
        <end position="345"/>
    </location>
</feature>
<feature type="compositionally biased region" description="Low complexity" evidence="1">
    <location>
        <begin position="515"/>
        <end position="527"/>
    </location>
</feature>
<name>A0AAW2MH84_SESRA</name>
<dbReference type="GO" id="GO:0003723">
    <property type="term" value="F:RNA binding"/>
    <property type="evidence" value="ECO:0007669"/>
    <property type="project" value="TreeGrafter"/>
</dbReference>
<dbReference type="EMBL" id="JACGWJ010000022">
    <property type="protein sequence ID" value="KAL0330328.1"/>
    <property type="molecule type" value="Genomic_DNA"/>
</dbReference>
<dbReference type="PROSITE" id="PS51038">
    <property type="entry name" value="BAH"/>
    <property type="match status" value="1"/>
</dbReference>